<feature type="transmembrane region" description="Helical" evidence="5">
    <location>
        <begin position="327"/>
        <end position="353"/>
    </location>
</feature>
<organism evidence="6 7">
    <name type="scientific">Clytia hemisphaerica</name>
    <dbReference type="NCBI Taxonomy" id="252671"/>
    <lineage>
        <taxon>Eukaryota</taxon>
        <taxon>Metazoa</taxon>
        <taxon>Cnidaria</taxon>
        <taxon>Hydrozoa</taxon>
        <taxon>Hydroidolina</taxon>
        <taxon>Leptothecata</taxon>
        <taxon>Obeliida</taxon>
        <taxon>Clytiidae</taxon>
        <taxon>Clytia</taxon>
    </lineage>
</organism>
<dbReference type="Pfam" id="PF07690">
    <property type="entry name" value="MFS_1"/>
    <property type="match status" value="1"/>
</dbReference>
<keyword evidence="7" id="KW-1185">Reference proteome</keyword>
<keyword evidence="3 5" id="KW-1133">Transmembrane helix</keyword>
<proteinExistence type="predicted"/>
<dbReference type="Proteomes" id="UP000594262">
    <property type="component" value="Unplaced"/>
</dbReference>
<feature type="transmembrane region" description="Helical" evidence="5">
    <location>
        <begin position="94"/>
        <end position="116"/>
    </location>
</feature>
<feature type="transmembrane region" description="Helical" evidence="5">
    <location>
        <begin position="396"/>
        <end position="413"/>
    </location>
</feature>
<dbReference type="InterPro" id="IPR036259">
    <property type="entry name" value="MFS_trans_sf"/>
</dbReference>
<evidence type="ECO:0000256" key="5">
    <source>
        <dbReference type="SAM" id="Phobius"/>
    </source>
</evidence>
<evidence type="ECO:0000256" key="4">
    <source>
        <dbReference type="ARBA" id="ARBA00023136"/>
    </source>
</evidence>
<comment type="subcellular location">
    <subcellularLocation>
        <location evidence="1">Membrane</location>
        <topology evidence="1">Multi-pass membrane protein</topology>
    </subcellularLocation>
</comment>
<feature type="transmembrane region" description="Helical" evidence="5">
    <location>
        <begin position="190"/>
        <end position="214"/>
    </location>
</feature>
<feature type="transmembrane region" description="Helical" evidence="5">
    <location>
        <begin position="42"/>
        <end position="61"/>
    </location>
</feature>
<name>A0A7M5X310_9CNID</name>
<dbReference type="OrthoDB" id="419734at2759"/>
<evidence type="ECO:0000256" key="2">
    <source>
        <dbReference type="ARBA" id="ARBA00022692"/>
    </source>
</evidence>
<dbReference type="EnsemblMetazoa" id="CLYHEMT016785.1">
    <property type="protein sequence ID" value="CLYHEMP016785.1"/>
    <property type="gene ID" value="CLYHEMG016785"/>
</dbReference>
<dbReference type="GO" id="GO:0016020">
    <property type="term" value="C:membrane"/>
    <property type="evidence" value="ECO:0007669"/>
    <property type="project" value="UniProtKB-SubCell"/>
</dbReference>
<dbReference type="InterPro" id="IPR011701">
    <property type="entry name" value="MFS"/>
</dbReference>
<reference evidence="6" key="1">
    <citation type="submission" date="2021-01" db="UniProtKB">
        <authorList>
            <consortium name="EnsemblMetazoa"/>
        </authorList>
    </citation>
    <scope>IDENTIFICATION</scope>
</reference>
<keyword evidence="4 5" id="KW-0472">Membrane</keyword>
<evidence type="ECO:0000313" key="7">
    <source>
        <dbReference type="Proteomes" id="UP000594262"/>
    </source>
</evidence>
<dbReference type="PANTHER" id="PTHR23507">
    <property type="entry name" value="ZGC:174356"/>
    <property type="match status" value="1"/>
</dbReference>
<dbReference type="AlphaFoldDB" id="A0A7M5X310"/>
<accession>A0A7M5X310</accession>
<evidence type="ECO:0000313" key="6">
    <source>
        <dbReference type="EnsemblMetazoa" id="CLYHEMP016785.1"/>
    </source>
</evidence>
<protein>
    <submittedName>
        <fullName evidence="6">Uncharacterized protein</fullName>
    </submittedName>
</protein>
<dbReference type="PANTHER" id="PTHR23507:SF1">
    <property type="entry name" value="FI18259P1-RELATED"/>
    <property type="match status" value="1"/>
</dbReference>
<feature type="transmembrane region" description="Helical" evidence="5">
    <location>
        <begin position="220"/>
        <end position="242"/>
    </location>
</feature>
<feature type="transmembrane region" description="Helical" evidence="5">
    <location>
        <begin position="153"/>
        <end position="178"/>
    </location>
</feature>
<feature type="transmembrane region" description="Helical" evidence="5">
    <location>
        <begin position="419"/>
        <end position="439"/>
    </location>
</feature>
<dbReference type="GO" id="GO:0022857">
    <property type="term" value="F:transmembrane transporter activity"/>
    <property type="evidence" value="ECO:0007669"/>
    <property type="project" value="InterPro"/>
</dbReference>
<dbReference type="SUPFAM" id="SSF103473">
    <property type="entry name" value="MFS general substrate transporter"/>
    <property type="match status" value="1"/>
</dbReference>
<evidence type="ECO:0000256" key="1">
    <source>
        <dbReference type="ARBA" id="ARBA00004141"/>
    </source>
</evidence>
<dbReference type="Gene3D" id="1.20.1250.20">
    <property type="entry name" value="MFS general substrate transporter like domains"/>
    <property type="match status" value="1"/>
</dbReference>
<sequence>FTYLSLYLFQMNEKNVKIKIKKDTNEKKITVMKYRLSSEPLIFFYTVIYTINYTVLPQLVVRKTCHAHAYNETLCSNEDFLSKNENIKKESTTWWFFLLLGSLLPSVFTVLIWGPITDVIGRRHAMTIVPFINGIRSLIYLINSYYMDAHVGYLLFGSFLSCFYGEFQGVVALCYAYLADVTTDHLDQRTMRMALIEASLFFAGIPAGLLSGYLLESLGFVSVFGLNIGINVCILLYVIFYLPKDSSFKYEKLPDKNNLSKSEHSAVAGLSSSGEEDNIDNLTTGSSSYDKIQKTSGEDITCNQLFNPFSHFAHVFKVVTSPSCRKIVIPVIFSFGFSVCAIYGELVVQTLYLTNQPFAFSPQTIGYYSAVQSAIRGCGVIIMTQLSYHIFNLSDFSLIVIGIISQMACYISIGLSRTILPVFLVNIAGLGIPVGTTTLRSLATKNVSSENYGAVLASLEAMDVLAGVLTNASTLWTYNVTLHVTQGIAYFV</sequence>
<evidence type="ECO:0000256" key="3">
    <source>
        <dbReference type="ARBA" id="ARBA00022989"/>
    </source>
</evidence>
<keyword evidence="2 5" id="KW-0812">Transmembrane</keyword>